<evidence type="ECO:0000256" key="6">
    <source>
        <dbReference type="ARBA" id="ARBA00022989"/>
    </source>
</evidence>
<dbReference type="GO" id="GO:0006397">
    <property type="term" value="P:mRNA processing"/>
    <property type="evidence" value="ECO:0007669"/>
    <property type="project" value="UniProtKB-UniRule"/>
</dbReference>
<keyword evidence="5 10" id="KW-0999">Mitochondrion inner membrane</keyword>
<name>A0A8H6VYM0_9AGAR</name>
<gene>
    <name evidence="12" type="ORF">MIND_01192000</name>
</gene>
<comment type="caution">
    <text evidence="12">The sequence shown here is derived from an EMBL/GenBank/DDBJ whole genome shotgun (WGS) entry which is preliminary data.</text>
</comment>
<keyword evidence="7 10" id="KW-0496">Mitochondrion</keyword>
<dbReference type="GO" id="GO:0005743">
    <property type="term" value="C:mitochondrial inner membrane"/>
    <property type="evidence" value="ECO:0007669"/>
    <property type="project" value="UniProtKB-SubCell"/>
</dbReference>
<dbReference type="InterPro" id="IPR027417">
    <property type="entry name" value="P-loop_NTPase"/>
</dbReference>
<keyword evidence="8" id="KW-0472">Membrane</keyword>
<keyword evidence="10" id="KW-0694">RNA-binding</keyword>
<keyword evidence="4" id="KW-0812">Transmembrane</keyword>
<keyword evidence="13" id="KW-1185">Reference proteome</keyword>
<comment type="function">
    <text evidence="9 10">Plays a role in maintaining the mitochondrial genome and in controlling the mtDNA escape. Involved in the regulation of mtDNA nucleotide structure and number. May have a dispensable role in early maturation of pre-rRNA.</text>
</comment>
<dbReference type="PANTHER" id="PTHR32198">
    <property type="entry name" value="MITOCHONDRIAL ESCAPE PROTEIN 2"/>
    <property type="match status" value="1"/>
</dbReference>
<evidence type="ECO:0000256" key="10">
    <source>
        <dbReference type="RuleBase" id="RU367108"/>
    </source>
</evidence>
<dbReference type="Gene3D" id="3.40.50.300">
    <property type="entry name" value="P-loop containing nucleotide triphosphate hydrolases"/>
    <property type="match status" value="1"/>
</dbReference>
<feature type="domain" description="Mitochondrial escape protein 2 C-terminal" evidence="11">
    <location>
        <begin position="325"/>
        <end position="803"/>
    </location>
</feature>
<protein>
    <recommendedName>
        <fullName evidence="3 10">Mitochondrial escape protein 2</fullName>
    </recommendedName>
</protein>
<proteinExistence type="inferred from homology"/>
<reference evidence="12" key="1">
    <citation type="submission" date="2020-05" db="EMBL/GenBank/DDBJ databases">
        <title>Mycena genomes resolve the evolution of fungal bioluminescence.</title>
        <authorList>
            <person name="Tsai I.J."/>
        </authorList>
    </citation>
    <scope>NUCLEOTIDE SEQUENCE</scope>
    <source>
        <strain evidence="12">171206Taipei</strain>
    </source>
</reference>
<dbReference type="Proteomes" id="UP000636479">
    <property type="component" value="Unassembled WGS sequence"/>
</dbReference>
<sequence length="854" mass="96818">MFRRIWLGRSALRAPLRRYTDSALPLTSHRAKLFIDALPTSHHYWQVLTLQKYAEIFLQDDIIANLRARLANITAYGFSVVDMTPHNKEGGIFVTFEYRATDKEAALKAIEKEIEAETFKHGGLPSWMPGFRRARAWLVKGEPWIEDMWRLPTQFLNIHFDGPDVDEERIYHLLRPYGPIVNIMQPETFPAGTRRYMTAIFREGRDAVNARNALHGIRVESSTSSASTTLHMLYTPRHIWGDRPSVIDWLSKHPRISLPLFFFILGGISYAIFDPIRSIMIKAKMQDWFVIQEYGIYRWLREKSRALRIIEPEPEHKTEDVWKEREEAKKATRAYIADWPTTVAFVHGPQGSGKSSLMNAVLSENKRTVLTIDCRELQDATSDVQVIDILARQVGYWPVFSFLNSINQIVDMVTVGIMGQKANISSSNSLPEQLRSMLLIVRSAIKSVGGSHKRDAERHAQRAAQKEELAQANARRMERIQRGAWHDGRLDCVAGNGVMAELGVGDEAFDDPDDLEVVHRKEVEKRTPYPKGKAELQALYSLPVVVIKHFEGGSRREEIFDVLAEWAASLAELQLAHVIVVSDNRENGKRLAKALPSKPLQTITLSDADAPSALAFVKRKLEDAHISLKYTHEQVTSVQKLGGRASDLDSLVYKVRNGATVPEAVEDIIARGVNELQKNAFADDAEEAKQLPWTREQAWTLFKLLSKQSEINYHEALLEFPFKGDEAPLRSLEHAEIIAIEFPTGRPSTIKPGRPVYTYVFQRLVNDPIFRATQDIAFNEKLILSQESTIKACEQELLALKEIDVQGHWLWGGGNTGAAVRMRYLSSKMRAASMKIDAAERQNVEMKKVLMKGG</sequence>
<evidence type="ECO:0000256" key="5">
    <source>
        <dbReference type="ARBA" id="ARBA00022792"/>
    </source>
</evidence>
<organism evidence="12 13">
    <name type="scientific">Mycena indigotica</name>
    <dbReference type="NCBI Taxonomy" id="2126181"/>
    <lineage>
        <taxon>Eukaryota</taxon>
        <taxon>Fungi</taxon>
        <taxon>Dikarya</taxon>
        <taxon>Basidiomycota</taxon>
        <taxon>Agaricomycotina</taxon>
        <taxon>Agaricomycetes</taxon>
        <taxon>Agaricomycetidae</taxon>
        <taxon>Agaricales</taxon>
        <taxon>Marasmiineae</taxon>
        <taxon>Mycenaceae</taxon>
        <taxon>Mycena</taxon>
    </lineage>
</organism>
<dbReference type="PANTHER" id="PTHR32198:SF2">
    <property type="entry name" value="MITOCHONDRIAL ESCAPE PROTEIN 2"/>
    <property type="match status" value="1"/>
</dbReference>
<dbReference type="GeneID" id="59350947"/>
<dbReference type="SUPFAM" id="SSF54928">
    <property type="entry name" value="RNA-binding domain, RBD"/>
    <property type="match status" value="1"/>
</dbReference>
<dbReference type="InterPro" id="IPR035979">
    <property type="entry name" value="RBD_domain_sf"/>
</dbReference>
<keyword evidence="10" id="KW-0507">mRNA processing</keyword>
<evidence type="ECO:0000256" key="2">
    <source>
        <dbReference type="ARBA" id="ARBA00010320"/>
    </source>
</evidence>
<evidence type="ECO:0000313" key="12">
    <source>
        <dbReference type="EMBL" id="KAF7292929.1"/>
    </source>
</evidence>
<dbReference type="OrthoDB" id="10267654at2759"/>
<comment type="subcellular location">
    <subcellularLocation>
        <location evidence="1 10">Mitochondrion inner membrane</location>
        <topology evidence="1 10">Single-pass membrane protein</topology>
    </subcellularLocation>
</comment>
<evidence type="ECO:0000256" key="7">
    <source>
        <dbReference type="ARBA" id="ARBA00023128"/>
    </source>
</evidence>
<dbReference type="Pfam" id="PF10443">
    <property type="entry name" value="RNA12"/>
    <property type="match status" value="1"/>
</dbReference>
<dbReference type="AlphaFoldDB" id="A0A8H6VYM0"/>
<evidence type="ECO:0000256" key="1">
    <source>
        <dbReference type="ARBA" id="ARBA00004434"/>
    </source>
</evidence>
<dbReference type="InterPro" id="IPR018850">
    <property type="entry name" value="Mt_escape_2_C"/>
</dbReference>
<dbReference type="InterPro" id="IPR039627">
    <property type="entry name" value="Yme2_C"/>
</dbReference>
<keyword evidence="6" id="KW-1133">Transmembrane helix</keyword>
<evidence type="ECO:0000313" key="13">
    <source>
        <dbReference type="Proteomes" id="UP000636479"/>
    </source>
</evidence>
<evidence type="ECO:0000256" key="3">
    <source>
        <dbReference type="ARBA" id="ARBA00020222"/>
    </source>
</evidence>
<evidence type="ECO:0000256" key="4">
    <source>
        <dbReference type="ARBA" id="ARBA00022692"/>
    </source>
</evidence>
<accession>A0A8H6VYM0</accession>
<evidence type="ECO:0000256" key="8">
    <source>
        <dbReference type="ARBA" id="ARBA00023136"/>
    </source>
</evidence>
<comment type="similarity">
    <text evidence="2 10">Belongs to the YME2 family.</text>
</comment>
<dbReference type="SUPFAM" id="SSF52540">
    <property type="entry name" value="P-loop containing nucleoside triphosphate hydrolases"/>
    <property type="match status" value="1"/>
</dbReference>
<dbReference type="EMBL" id="JACAZF010000011">
    <property type="protein sequence ID" value="KAF7292929.1"/>
    <property type="molecule type" value="Genomic_DNA"/>
</dbReference>
<dbReference type="GO" id="GO:0003723">
    <property type="term" value="F:RNA binding"/>
    <property type="evidence" value="ECO:0007669"/>
    <property type="project" value="UniProtKB-UniRule"/>
</dbReference>
<evidence type="ECO:0000256" key="9">
    <source>
        <dbReference type="ARBA" id="ARBA00025276"/>
    </source>
</evidence>
<dbReference type="RefSeq" id="XP_037215357.1">
    <property type="nucleotide sequence ID" value="XM_037368431.1"/>
</dbReference>
<evidence type="ECO:0000259" key="11">
    <source>
        <dbReference type="Pfam" id="PF10443"/>
    </source>
</evidence>